<gene>
    <name evidence="3" type="ORF">DCAR_0730217</name>
</gene>
<dbReference type="Proteomes" id="UP000077755">
    <property type="component" value="Chromosome 7"/>
</dbReference>
<accession>A0AAF1BBA2</accession>
<evidence type="ECO:0008006" key="5">
    <source>
        <dbReference type="Google" id="ProtNLM"/>
    </source>
</evidence>
<feature type="chain" id="PRO_5042031849" description="Acidic protein" evidence="2">
    <location>
        <begin position="27"/>
        <end position="187"/>
    </location>
</feature>
<dbReference type="InterPro" id="IPR038975">
    <property type="entry name" value="THNL"/>
</dbReference>
<dbReference type="EMBL" id="CP093349">
    <property type="protein sequence ID" value="WOH10747.1"/>
    <property type="molecule type" value="Genomic_DNA"/>
</dbReference>
<evidence type="ECO:0000313" key="4">
    <source>
        <dbReference type="Proteomes" id="UP000077755"/>
    </source>
</evidence>
<keyword evidence="1" id="KW-0812">Transmembrane</keyword>
<evidence type="ECO:0000313" key="3">
    <source>
        <dbReference type="EMBL" id="WOH10747.1"/>
    </source>
</evidence>
<dbReference type="PANTHER" id="PTHR36312:SF1">
    <property type="entry name" value="OS01G0594500 PROTEIN"/>
    <property type="match status" value="1"/>
</dbReference>
<dbReference type="AlphaFoldDB" id="A0AAF1BBA2"/>
<sequence>MVGFISKIKVAAMLMLLLALVQQSQCNESFKDCYIKCYVFCMIEPSQTLCTCTTRCFKNCILPSIYSSTATTQSRRRSDDLAHQHSQNIAFCKLGCASTSCSALSTISNPNGENVESCVGSCSRRTPQHHRPLSLCRLEPEILTLLVESYHFSLFFSSCVFFFYLVMLSFCVFSYQNLVVSSHFRVL</sequence>
<evidence type="ECO:0000256" key="2">
    <source>
        <dbReference type="SAM" id="SignalP"/>
    </source>
</evidence>
<protein>
    <recommendedName>
        <fullName evidence="5">Acidic protein</fullName>
    </recommendedName>
</protein>
<name>A0AAF1BBA2_DAUCS</name>
<reference evidence="3" key="1">
    <citation type="journal article" date="2016" name="Nat. Genet.">
        <title>A high-quality carrot genome assembly provides new insights into carotenoid accumulation and asterid genome evolution.</title>
        <authorList>
            <person name="Iorizzo M."/>
            <person name="Ellison S."/>
            <person name="Senalik D."/>
            <person name="Zeng P."/>
            <person name="Satapoomin P."/>
            <person name="Huang J."/>
            <person name="Bowman M."/>
            <person name="Iovene M."/>
            <person name="Sanseverino W."/>
            <person name="Cavagnaro P."/>
            <person name="Yildiz M."/>
            <person name="Macko-Podgorni A."/>
            <person name="Moranska E."/>
            <person name="Grzebelus E."/>
            <person name="Grzebelus D."/>
            <person name="Ashrafi H."/>
            <person name="Zheng Z."/>
            <person name="Cheng S."/>
            <person name="Spooner D."/>
            <person name="Van Deynze A."/>
            <person name="Simon P."/>
        </authorList>
    </citation>
    <scope>NUCLEOTIDE SEQUENCE</scope>
    <source>
        <tissue evidence="3">Leaf</tissue>
    </source>
</reference>
<feature type="signal peptide" evidence="2">
    <location>
        <begin position="1"/>
        <end position="26"/>
    </location>
</feature>
<dbReference type="PANTHER" id="PTHR36312">
    <property type="entry name" value="THIONIN-LIKE PROTEIN 1"/>
    <property type="match status" value="1"/>
</dbReference>
<organism evidence="3 4">
    <name type="scientific">Daucus carota subsp. sativus</name>
    <name type="common">Carrot</name>
    <dbReference type="NCBI Taxonomy" id="79200"/>
    <lineage>
        <taxon>Eukaryota</taxon>
        <taxon>Viridiplantae</taxon>
        <taxon>Streptophyta</taxon>
        <taxon>Embryophyta</taxon>
        <taxon>Tracheophyta</taxon>
        <taxon>Spermatophyta</taxon>
        <taxon>Magnoliopsida</taxon>
        <taxon>eudicotyledons</taxon>
        <taxon>Gunneridae</taxon>
        <taxon>Pentapetalae</taxon>
        <taxon>asterids</taxon>
        <taxon>campanulids</taxon>
        <taxon>Apiales</taxon>
        <taxon>Apiaceae</taxon>
        <taxon>Apioideae</taxon>
        <taxon>Scandiceae</taxon>
        <taxon>Daucinae</taxon>
        <taxon>Daucus</taxon>
        <taxon>Daucus sect. Daucus</taxon>
    </lineage>
</organism>
<proteinExistence type="predicted"/>
<feature type="transmembrane region" description="Helical" evidence="1">
    <location>
        <begin position="150"/>
        <end position="175"/>
    </location>
</feature>
<reference evidence="3" key="2">
    <citation type="submission" date="2022-03" db="EMBL/GenBank/DDBJ databases">
        <title>Draft title - Genomic analysis of global carrot germplasm unveils the trajectory of domestication and the origin of high carotenoid orange carrot.</title>
        <authorList>
            <person name="Iorizzo M."/>
            <person name="Ellison S."/>
            <person name="Senalik D."/>
            <person name="Macko-Podgorni A."/>
            <person name="Grzebelus D."/>
            <person name="Bostan H."/>
            <person name="Rolling W."/>
            <person name="Curaba J."/>
            <person name="Simon P."/>
        </authorList>
    </citation>
    <scope>NUCLEOTIDE SEQUENCE</scope>
    <source>
        <tissue evidence="3">Leaf</tissue>
    </source>
</reference>
<keyword evidence="1" id="KW-1133">Transmembrane helix</keyword>
<keyword evidence="4" id="KW-1185">Reference proteome</keyword>
<keyword evidence="1" id="KW-0472">Membrane</keyword>
<evidence type="ECO:0000256" key="1">
    <source>
        <dbReference type="SAM" id="Phobius"/>
    </source>
</evidence>
<keyword evidence="2" id="KW-0732">Signal</keyword>